<comment type="similarity">
    <text evidence="1">Belongs to the RRF family.</text>
</comment>
<reference evidence="5" key="1">
    <citation type="submission" date="2023-03" db="EMBL/GenBank/DDBJ databases">
        <title>Mating type loci evolution in Malassezia.</title>
        <authorList>
            <person name="Coelho M.A."/>
        </authorList>
    </citation>
    <scope>NUCLEOTIDE SEQUENCE</scope>
    <source>
        <strain evidence="5">CBS 11721</strain>
    </source>
</reference>
<evidence type="ECO:0000259" key="4">
    <source>
        <dbReference type="Pfam" id="PF01765"/>
    </source>
</evidence>
<dbReference type="GO" id="GO:0006412">
    <property type="term" value="P:translation"/>
    <property type="evidence" value="ECO:0007669"/>
    <property type="project" value="UniProtKB-KW"/>
</dbReference>
<proteinExistence type="inferred from homology"/>
<dbReference type="AlphaFoldDB" id="A0AAF0EXJ0"/>
<dbReference type="Proteomes" id="UP001219933">
    <property type="component" value="Chromosome 5"/>
</dbReference>
<dbReference type="EMBL" id="CP119881">
    <property type="protein sequence ID" value="WFD36875.1"/>
    <property type="molecule type" value="Genomic_DNA"/>
</dbReference>
<dbReference type="GO" id="GO:0043023">
    <property type="term" value="F:ribosomal large subunit binding"/>
    <property type="evidence" value="ECO:0007669"/>
    <property type="project" value="TreeGrafter"/>
</dbReference>
<organism evidence="5 6">
    <name type="scientific">Malassezia cuniculi</name>
    <dbReference type="NCBI Taxonomy" id="948313"/>
    <lineage>
        <taxon>Eukaryota</taxon>
        <taxon>Fungi</taxon>
        <taxon>Dikarya</taxon>
        <taxon>Basidiomycota</taxon>
        <taxon>Ustilaginomycotina</taxon>
        <taxon>Malasseziomycetes</taxon>
        <taxon>Malasseziales</taxon>
        <taxon>Malasseziaceae</taxon>
        <taxon>Malassezia</taxon>
    </lineage>
</organism>
<evidence type="ECO:0000256" key="2">
    <source>
        <dbReference type="ARBA" id="ARBA00022917"/>
    </source>
</evidence>
<dbReference type="PANTHER" id="PTHR20982">
    <property type="entry name" value="RIBOSOME RECYCLING FACTOR"/>
    <property type="match status" value="1"/>
</dbReference>
<evidence type="ECO:0000256" key="3">
    <source>
        <dbReference type="ARBA" id="ARBA00024909"/>
    </source>
</evidence>
<dbReference type="InterPro" id="IPR002661">
    <property type="entry name" value="Ribosome_recyc_fac"/>
</dbReference>
<dbReference type="Gene3D" id="1.10.132.20">
    <property type="entry name" value="Ribosome-recycling factor"/>
    <property type="match status" value="1"/>
</dbReference>
<keyword evidence="2" id="KW-0648">Protein biosynthesis</keyword>
<dbReference type="SUPFAM" id="SSF55194">
    <property type="entry name" value="Ribosome recycling factor, RRF"/>
    <property type="match status" value="1"/>
</dbReference>
<sequence length="220" mass="23590">MHARLLSRLAWRTVPRAATLAPLATQVPRIVLATTATRPLSVSAIAFKKKKGGAEPAPAEPAEAQFDPDAIQQQMQVHADKCREAVHGIVASFGRVDASLLDPVRVSVGKGSKPSPLHDYATVSVRDNMLLVTAYDPDSLKHIERAIHAAQLGVAPRVVPEEGEGVLVVPVPRPTGETRQLLANKCTKAGETAQAAVRNVRQTAQKHLKHDLDAKIVSKT</sequence>
<dbReference type="PANTHER" id="PTHR20982:SF3">
    <property type="entry name" value="MITOCHONDRIAL RIBOSOME RECYCLING FACTOR PSEUDO 1"/>
    <property type="match status" value="1"/>
</dbReference>
<dbReference type="InterPro" id="IPR036191">
    <property type="entry name" value="RRF_sf"/>
</dbReference>
<dbReference type="Pfam" id="PF01765">
    <property type="entry name" value="RRF"/>
    <property type="match status" value="1"/>
</dbReference>
<dbReference type="InterPro" id="IPR023584">
    <property type="entry name" value="Ribosome_recyc_fac_dom"/>
</dbReference>
<dbReference type="Gene3D" id="3.30.1360.40">
    <property type="match status" value="1"/>
</dbReference>
<dbReference type="GO" id="GO:0005739">
    <property type="term" value="C:mitochondrion"/>
    <property type="evidence" value="ECO:0007669"/>
    <property type="project" value="TreeGrafter"/>
</dbReference>
<name>A0AAF0EXJ0_9BASI</name>
<gene>
    <name evidence="5" type="ORF">MCUN1_003766</name>
</gene>
<evidence type="ECO:0000313" key="6">
    <source>
        <dbReference type="Proteomes" id="UP001219933"/>
    </source>
</evidence>
<protein>
    <recommendedName>
        <fullName evidence="4">Ribosome recycling factor domain-containing protein</fullName>
    </recommendedName>
</protein>
<comment type="function">
    <text evidence="3">Necessary for protein synthesis in mitochondria. Functions as a ribosome recycling factor in mitochondria.</text>
</comment>
<evidence type="ECO:0000313" key="5">
    <source>
        <dbReference type="EMBL" id="WFD36875.1"/>
    </source>
</evidence>
<keyword evidence="6" id="KW-1185">Reference proteome</keyword>
<evidence type="ECO:0000256" key="1">
    <source>
        <dbReference type="ARBA" id="ARBA00005912"/>
    </source>
</evidence>
<feature type="domain" description="Ribosome recycling factor" evidence="4">
    <location>
        <begin position="93"/>
        <end position="215"/>
    </location>
</feature>
<accession>A0AAF0EXJ0</accession>